<evidence type="ECO:0000313" key="2">
    <source>
        <dbReference type="Proteomes" id="UP000316621"/>
    </source>
</evidence>
<protein>
    <submittedName>
        <fullName evidence="1">Uncharacterized protein</fullName>
    </submittedName>
</protein>
<accession>A0A4Y7L1K4</accession>
<sequence>MVKGRSIEQPMNVKITGM</sequence>
<dbReference type="AlphaFoldDB" id="A0A4Y7L1K4"/>
<reference evidence="1 2" key="1">
    <citation type="journal article" date="2018" name="Science">
        <title>The opium poppy genome and morphinan production.</title>
        <authorList>
            <person name="Guo L."/>
            <person name="Winzer T."/>
            <person name="Yang X."/>
            <person name="Li Y."/>
            <person name="Ning Z."/>
            <person name="He Z."/>
            <person name="Teodor R."/>
            <person name="Lu Y."/>
            <person name="Bowser T.A."/>
            <person name="Graham I.A."/>
            <person name="Ye K."/>
        </authorList>
    </citation>
    <scope>NUCLEOTIDE SEQUENCE [LARGE SCALE GENOMIC DNA]</scope>
    <source>
        <strain evidence="2">cv. HN1</strain>
        <tissue evidence="1">Leaves</tissue>
    </source>
</reference>
<keyword evidence="2" id="KW-1185">Reference proteome</keyword>
<organism evidence="1 2">
    <name type="scientific">Papaver somniferum</name>
    <name type="common">Opium poppy</name>
    <dbReference type="NCBI Taxonomy" id="3469"/>
    <lineage>
        <taxon>Eukaryota</taxon>
        <taxon>Viridiplantae</taxon>
        <taxon>Streptophyta</taxon>
        <taxon>Embryophyta</taxon>
        <taxon>Tracheophyta</taxon>
        <taxon>Spermatophyta</taxon>
        <taxon>Magnoliopsida</taxon>
        <taxon>Ranunculales</taxon>
        <taxon>Papaveraceae</taxon>
        <taxon>Papaveroideae</taxon>
        <taxon>Papaver</taxon>
    </lineage>
</organism>
<dbReference type="Proteomes" id="UP000316621">
    <property type="component" value="Chromosome 9"/>
</dbReference>
<dbReference type="EMBL" id="CM010723">
    <property type="protein sequence ID" value="RZC78075.1"/>
    <property type="molecule type" value="Genomic_DNA"/>
</dbReference>
<gene>
    <name evidence="1" type="ORF">C5167_002309</name>
</gene>
<evidence type="ECO:0000313" key="1">
    <source>
        <dbReference type="EMBL" id="RZC78075.1"/>
    </source>
</evidence>
<name>A0A4Y7L1K4_PAPSO</name>
<proteinExistence type="predicted"/>